<reference evidence="2" key="1">
    <citation type="journal article" date="2019" name="Int. J. Syst. Evol. Microbiol.">
        <title>The Global Catalogue of Microorganisms (GCM) 10K type strain sequencing project: providing services to taxonomists for standard genome sequencing and annotation.</title>
        <authorList>
            <consortium name="The Broad Institute Genomics Platform"/>
            <consortium name="The Broad Institute Genome Sequencing Center for Infectious Disease"/>
            <person name="Wu L."/>
            <person name="Ma J."/>
        </authorList>
    </citation>
    <scope>NUCLEOTIDE SEQUENCE [LARGE SCALE GENOMIC DNA]</scope>
    <source>
        <strain evidence="2">CCM 8906</strain>
    </source>
</reference>
<accession>A0ABW4H324</accession>
<dbReference type="RefSeq" id="WP_164508845.1">
    <property type="nucleotide sequence ID" value="NZ_JBHTOM010000005.1"/>
</dbReference>
<sequence>MKVKITTTHITDNGTTSDYKILNIEDMSDLFEEVDKLQKEQGVDDVDWEILDIQ</sequence>
<gene>
    <name evidence="1" type="ORF">ACFQ5T_04730</name>
</gene>
<comment type="caution">
    <text evidence="1">The sequence shown here is derived from an EMBL/GenBank/DDBJ whole genome shotgun (WGS) entry which is preliminary data.</text>
</comment>
<evidence type="ECO:0000313" key="2">
    <source>
        <dbReference type="Proteomes" id="UP001597195"/>
    </source>
</evidence>
<proteinExistence type="predicted"/>
<organism evidence="1 2">
    <name type="scientific">Levilactobacillus fuyuanensis</name>
    <dbReference type="NCBI Taxonomy" id="2486022"/>
    <lineage>
        <taxon>Bacteria</taxon>
        <taxon>Bacillati</taxon>
        <taxon>Bacillota</taxon>
        <taxon>Bacilli</taxon>
        <taxon>Lactobacillales</taxon>
        <taxon>Lactobacillaceae</taxon>
        <taxon>Levilactobacillus</taxon>
    </lineage>
</organism>
<dbReference type="EMBL" id="JBHTOM010000005">
    <property type="protein sequence ID" value="MFD1548989.1"/>
    <property type="molecule type" value="Genomic_DNA"/>
</dbReference>
<evidence type="ECO:0000313" key="1">
    <source>
        <dbReference type="EMBL" id="MFD1548989.1"/>
    </source>
</evidence>
<keyword evidence="2" id="KW-1185">Reference proteome</keyword>
<protein>
    <submittedName>
        <fullName evidence="1">Uncharacterized protein</fullName>
    </submittedName>
</protein>
<name>A0ABW4H324_9LACO</name>
<dbReference type="Proteomes" id="UP001597195">
    <property type="component" value="Unassembled WGS sequence"/>
</dbReference>